<feature type="compositionally biased region" description="Low complexity" evidence="1">
    <location>
        <begin position="38"/>
        <end position="79"/>
    </location>
</feature>
<protein>
    <submittedName>
        <fullName evidence="3">Uncharacterized protein</fullName>
    </submittedName>
</protein>
<dbReference type="EMBL" id="JAPWDO010000006">
    <property type="protein sequence ID" value="KAJ5465746.1"/>
    <property type="molecule type" value="Genomic_DNA"/>
</dbReference>
<feature type="signal peptide" evidence="2">
    <location>
        <begin position="1"/>
        <end position="16"/>
    </location>
</feature>
<accession>A0A9X0BIG9</accession>
<comment type="caution">
    <text evidence="3">The sequence shown here is derived from an EMBL/GenBank/DDBJ whole genome shotgun (WGS) entry which is preliminary data.</text>
</comment>
<organism evidence="3 4">
    <name type="scientific">Penicillium desertorum</name>
    <dbReference type="NCBI Taxonomy" id="1303715"/>
    <lineage>
        <taxon>Eukaryota</taxon>
        <taxon>Fungi</taxon>
        <taxon>Dikarya</taxon>
        <taxon>Ascomycota</taxon>
        <taxon>Pezizomycotina</taxon>
        <taxon>Eurotiomycetes</taxon>
        <taxon>Eurotiomycetidae</taxon>
        <taxon>Eurotiales</taxon>
        <taxon>Aspergillaceae</taxon>
        <taxon>Penicillium</taxon>
    </lineage>
</organism>
<dbReference type="Proteomes" id="UP001147760">
    <property type="component" value="Unassembled WGS sequence"/>
</dbReference>
<evidence type="ECO:0000313" key="3">
    <source>
        <dbReference type="EMBL" id="KAJ5465746.1"/>
    </source>
</evidence>
<keyword evidence="4" id="KW-1185">Reference proteome</keyword>
<proteinExistence type="predicted"/>
<reference evidence="3" key="2">
    <citation type="journal article" date="2023" name="IMA Fungus">
        <title>Comparative genomic study of the Penicillium genus elucidates a diverse pangenome and 15 lateral gene transfer events.</title>
        <authorList>
            <person name="Petersen C."/>
            <person name="Sorensen T."/>
            <person name="Nielsen M.R."/>
            <person name="Sondergaard T.E."/>
            <person name="Sorensen J.L."/>
            <person name="Fitzpatrick D.A."/>
            <person name="Frisvad J.C."/>
            <person name="Nielsen K.L."/>
        </authorList>
    </citation>
    <scope>NUCLEOTIDE SEQUENCE</scope>
    <source>
        <strain evidence="3">IBT 17660</strain>
    </source>
</reference>
<keyword evidence="2" id="KW-0732">Signal</keyword>
<dbReference type="OrthoDB" id="4367402at2759"/>
<evidence type="ECO:0000256" key="1">
    <source>
        <dbReference type="SAM" id="MobiDB-lite"/>
    </source>
</evidence>
<dbReference type="AlphaFoldDB" id="A0A9X0BIG9"/>
<evidence type="ECO:0000313" key="4">
    <source>
        <dbReference type="Proteomes" id="UP001147760"/>
    </source>
</evidence>
<feature type="chain" id="PRO_5040874274" evidence="2">
    <location>
        <begin position="17"/>
        <end position="114"/>
    </location>
</feature>
<reference evidence="3" key="1">
    <citation type="submission" date="2022-12" db="EMBL/GenBank/DDBJ databases">
        <authorList>
            <person name="Petersen C."/>
        </authorList>
    </citation>
    <scope>NUCLEOTIDE SEQUENCE</scope>
    <source>
        <strain evidence="3">IBT 17660</strain>
    </source>
</reference>
<evidence type="ECO:0000256" key="2">
    <source>
        <dbReference type="SAM" id="SignalP"/>
    </source>
</evidence>
<sequence>MKYSLATLAIIGSVLAFPVQEGENPHSLSTSFSTYSTTPVTFSPSTTPVTSTPSTSHASSTTSKASSSSASSTATSTPTCDVESEGDSGNHYGWCKKAQHSGTYKNGKSDSESD</sequence>
<gene>
    <name evidence="3" type="ORF">N7530_009533</name>
</gene>
<feature type="region of interest" description="Disordered" evidence="1">
    <location>
        <begin position="38"/>
        <end position="114"/>
    </location>
</feature>
<name>A0A9X0BIG9_9EURO</name>